<reference evidence="2" key="2">
    <citation type="journal article" date="2023" name="Plants (Basel)">
        <title>Annotation of the Turnera subulata (Passifloraceae) Draft Genome Reveals the S-Locus Evolved after the Divergence of Turneroideae from Passifloroideae in a Stepwise Manner.</title>
        <authorList>
            <person name="Henning P.M."/>
            <person name="Roalson E.H."/>
            <person name="Mir W."/>
            <person name="McCubbin A.G."/>
            <person name="Shore J.S."/>
        </authorList>
    </citation>
    <scope>NUCLEOTIDE SEQUENCE</scope>
    <source>
        <strain evidence="2">F60SS</strain>
    </source>
</reference>
<accession>A0A9Q0JRB0</accession>
<keyword evidence="3" id="KW-1185">Reference proteome</keyword>
<dbReference type="EMBL" id="JAKUCV010000445">
    <property type="protein sequence ID" value="KAJ4849945.1"/>
    <property type="molecule type" value="Genomic_DNA"/>
</dbReference>
<protein>
    <submittedName>
        <fullName evidence="2">Uncharacterized protein</fullName>
    </submittedName>
</protein>
<evidence type="ECO:0000313" key="2">
    <source>
        <dbReference type="EMBL" id="KAJ4849945.1"/>
    </source>
</evidence>
<dbReference type="AlphaFoldDB" id="A0A9Q0JRB0"/>
<gene>
    <name evidence="2" type="ORF">Tsubulata_003825</name>
</gene>
<sequence length="126" mass="14085">MLKLVYRNKTEQPIRSNVEDIAMDSTDPGRNELDRNGSEHEVLPPPPPVIPPDVVPVQAEQQPDNTIQAEKGPAGTRILQVPVMDSSEPSGNELSGNNKDLIVQFQQNNNLLEKRLWTHLSLAEMR</sequence>
<name>A0A9Q0JRB0_9ROSI</name>
<feature type="region of interest" description="Disordered" evidence="1">
    <location>
        <begin position="1"/>
        <end position="48"/>
    </location>
</feature>
<feature type="compositionally biased region" description="Basic and acidic residues" evidence="1">
    <location>
        <begin position="27"/>
        <end position="42"/>
    </location>
</feature>
<evidence type="ECO:0000313" key="3">
    <source>
        <dbReference type="Proteomes" id="UP001141552"/>
    </source>
</evidence>
<reference evidence="2" key="1">
    <citation type="submission" date="2022-02" db="EMBL/GenBank/DDBJ databases">
        <authorList>
            <person name="Henning P.M."/>
            <person name="McCubbin A.G."/>
            <person name="Shore J.S."/>
        </authorList>
    </citation>
    <scope>NUCLEOTIDE SEQUENCE</scope>
    <source>
        <strain evidence="2">F60SS</strain>
        <tissue evidence="2">Leaves</tissue>
    </source>
</reference>
<proteinExistence type="predicted"/>
<comment type="caution">
    <text evidence="2">The sequence shown here is derived from an EMBL/GenBank/DDBJ whole genome shotgun (WGS) entry which is preliminary data.</text>
</comment>
<evidence type="ECO:0000256" key="1">
    <source>
        <dbReference type="SAM" id="MobiDB-lite"/>
    </source>
</evidence>
<organism evidence="2 3">
    <name type="scientific">Turnera subulata</name>
    <dbReference type="NCBI Taxonomy" id="218843"/>
    <lineage>
        <taxon>Eukaryota</taxon>
        <taxon>Viridiplantae</taxon>
        <taxon>Streptophyta</taxon>
        <taxon>Embryophyta</taxon>
        <taxon>Tracheophyta</taxon>
        <taxon>Spermatophyta</taxon>
        <taxon>Magnoliopsida</taxon>
        <taxon>eudicotyledons</taxon>
        <taxon>Gunneridae</taxon>
        <taxon>Pentapetalae</taxon>
        <taxon>rosids</taxon>
        <taxon>fabids</taxon>
        <taxon>Malpighiales</taxon>
        <taxon>Passifloraceae</taxon>
        <taxon>Turnera</taxon>
    </lineage>
</organism>
<dbReference type="Proteomes" id="UP001141552">
    <property type="component" value="Unassembled WGS sequence"/>
</dbReference>